<sequence length="176" mass="19743">MKLTSVILLCTSTLLLQVTASPVGLDPVLDAEPVSGPIFDDDFGSGANSTASLESRCTWHDGHGIIHCDYFSVVMPNWANYDGVTRFDIKGSNFHAQQHIDCDRPNEWQGFTSPLPFVLSIHPGNPCIDRPIWPSNWDNLWIRYANQHLNALTDSRCGEVGVIQHREMRCIIKQRP</sequence>
<dbReference type="EMBL" id="MU865928">
    <property type="protein sequence ID" value="KAK4451422.1"/>
    <property type="molecule type" value="Genomic_DNA"/>
</dbReference>
<feature type="signal peptide" evidence="1">
    <location>
        <begin position="1"/>
        <end position="20"/>
    </location>
</feature>
<evidence type="ECO:0008006" key="4">
    <source>
        <dbReference type="Google" id="ProtNLM"/>
    </source>
</evidence>
<reference evidence="2" key="2">
    <citation type="submission" date="2023-05" db="EMBL/GenBank/DDBJ databases">
        <authorList>
            <consortium name="Lawrence Berkeley National Laboratory"/>
            <person name="Steindorff A."/>
            <person name="Hensen N."/>
            <person name="Bonometti L."/>
            <person name="Westerberg I."/>
            <person name="Brannstrom I.O."/>
            <person name="Guillou S."/>
            <person name="Cros-Aarteil S."/>
            <person name="Calhoun S."/>
            <person name="Haridas S."/>
            <person name="Kuo A."/>
            <person name="Mondo S."/>
            <person name="Pangilinan J."/>
            <person name="Riley R."/>
            <person name="Labutti K."/>
            <person name="Andreopoulos B."/>
            <person name="Lipzen A."/>
            <person name="Chen C."/>
            <person name="Yanf M."/>
            <person name="Daum C."/>
            <person name="Ng V."/>
            <person name="Clum A."/>
            <person name="Ohm R."/>
            <person name="Martin F."/>
            <person name="Silar P."/>
            <person name="Natvig D."/>
            <person name="Lalanne C."/>
            <person name="Gautier V."/>
            <person name="Ament-Velasquez S.L."/>
            <person name="Kruys A."/>
            <person name="Hutchinson M.I."/>
            <person name="Powell A.J."/>
            <person name="Barry K."/>
            <person name="Miller A.N."/>
            <person name="Grigoriev I.V."/>
            <person name="Debuchy R."/>
            <person name="Gladieux P."/>
            <person name="Thoren M.H."/>
            <person name="Johannesson H."/>
        </authorList>
    </citation>
    <scope>NUCLEOTIDE SEQUENCE</scope>
    <source>
        <strain evidence="2">PSN243</strain>
    </source>
</reference>
<dbReference type="Proteomes" id="UP001321760">
    <property type="component" value="Unassembled WGS sequence"/>
</dbReference>
<evidence type="ECO:0000256" key="1">
    <source>
        <dbReference type="SAM" id="SignalP"/>
    </source>
</evidence>
<comment type="caution">
    <text evidence="2">The sequence shown here is derived from an EMBL/GenBank/DDBJ whole genome shotgun (WGS) entry which is preliminary data.</text>
</comment>
<feature type="chain" id="PRO_5043631172" description="Ecp2 effector protein domain-containing protein" evidence="1">
    <location>
        <begin position="21"/>
        <end position="176"/>
    </location>
</feature>
<dbReference type="AlphaFoldDB" id="A0AAV9GTU8"/>
<reference evidence="2" key="1">
    <citation type="journal article" date="2023" name="Mol. Phylogenet. Evol.">
        <title>Genome-scale phylogeny and comparative genomics of the fungal order Sordariales.</title>
        <authorList>
            <person name="Hensen N."/>
            <person name="Bonometti L."/>
            <person name="Westerberg I."/>
            <person name="Brannstrom I.O."/>
            <person name="Guillou S."/>
            <person name="Cros-Aarteil S."/>
            <person name="Calhoun S."/>
            <person name="Haridas S."/>
            <person name="Kuo A."/>
            <person name="Mondo S."/>
            <person name="Pangilinan J."/>
            <person name="Riley R."/>
            <person name="LaButti K."/>
            <person name="Andreopoulos B."/>
            <person name="Lipzen A."/>
            <person name="Chen C."/>
            <person name="Yan M."/>
            <person name="Daum C."/>
            <person name="Ng V."/>
            <person name="Clum A."/>
            <person name="Steindorff A."/>
            <person name="Ohm R.A."/>
            <person name="Martin F."/>
            <person name="Silar P."/>
            <person name="Natvig D.O."/>
            <person name="Lalanne C."/>
            <person name="Gautier V."/>
            <person name="Ament-Velasquez S.L."/>
            <person name="Kruys A."/>
            <person name="Hutchinson M.I."/>
            <person name="Powell A.J."/>
            <person name="Barry K."/>
            <person name="Miller A.N."/>
            <person name="Grigoriev I.V."/>
            <person name="Debuchy R."/>
            <person name="Gladieux P."/>
            <person name="Hiltunen Thoren M."/>
            <person name="Johannesson H."/>
        </authorList>
    </citation>
    <scope>NUCLEOTIDE SEQUENCE</scope>
    <source>
        <strain evidence="2">PSN243</strain>
    </source>
</reference>
<protein>
    <recommendedName>
        <fullName evidence="4">Ecp2 effector protein domain-containing protein</fullName>
    </recommendedName>
</protein>
<evidence type="ECO:0000313" key="2">
    <source>
        <dbReference type="EMBL" id="KAK4451422.1"/>
    </source>
</evidence>
<keyword evidence="3" id="KW-1185">Reference proteome</keyword>
<organism evidence="2 3">
    <name type="scientific">Podospora aff. communis PSN243</name>
    <dbReference type="NCBI Taxonomy" id="3040156"/>
    <lineage>
        <taxon>Eukaryota</taxon>
        <taxon>Fungi</taxon>
        <taxon>Dikarya</taxon>
        <taxon>Ascomycota</taxon>
        <taxon>Pezizomycotina</taxon>
        <taxon>Sordariomycetes</taxon>
        <taxon>Sordariomycetidae</taxon>
        <taxon>Sordariales</taxon>
        <taxon>Podosporaceae</taxon>
        <taxon>Podospora</taxon>
    </lineage>
</organism>
<proteinExistence type="predicted"/>
<keyword evidence="1" id="KW-0732">Signal</keyword>
<evidence type="ECO:0000313" key="3">
    <source>
        <dbReference type="Proteomes" id="UP001321760"/>
    </source>
</evidence>
<gene>
    <name evidence="2" type="ORF">QBC34DRAFT_378276</name>
</gene>
<accession>A0AAV9GTU8</accession>
<name>A0AAV9GTU8_9PEZI</name>